<evidence type="ECO:0000256" key="1">
    <source>
        <dbReference type="SAM" id="MobiDB-lite"/>
    </source>
</evidence>
<feature type="compositionally biased region" description="Basic and acidic residues" evidence="1">
    <location>
        <begin position="217"/>
        <end position="235"/>
    </location>
</feature>
<gene>
    <name evidence="2" type="ORF">CNYM01_14022</name>
</gene>
<feature type="region of interest" description="Disordered" evidence="1">
    <location>
        <begin position="1"/>
        <end position="38"/>
    </location>
</feature>
<protein>
    <submittedName>
        <fullName evidence="2">Uncharacterized protein</fullName>
    </submittedName>
</protein>
<name>A0A135UFB0_9PEZI</name>
<evidence type="ECO:0000313" key="2">
    <source>
        <dbReference type="EMBL" id="KXH59077.1"/>
    </source>
</evidence>
<reference evidence="2 3" key="1">
    <citation type="submission" date="2014-02" db="EMBL/GenBank/DDBJ databases">
        <title>The genome sequence of Colletotrichum nymphaeae SA-01.</title>
        <authorList>
            <person name="Baroncelli R."/>
            <person name="Thon M.R."/>
        </authorList>
    </citation>
    <scope>NUCLEOTIDE SEQUENCE [LARGE SCALE GENOMIC DNA]</scope>
    <source>
        <strain evidence="2 3">SA-01</strain>
    </source>
</reference>
<proteinExistence type="predicted"/>
<dbReference type="Proteomes" id="UP000070054">
    <property type="component" value="Unassembled WGS sequence"/>
</dbReference>
<dbReference type="EMBL" id="JEMN01000679">
    <property type="protein sequence ID" value="KXH59077.1"/>
    <property type="molecule type" value="Genomic_DNA"/>
</dbReference>
<dbReference type="AlphaFoldDB" id="A0A135UFB0"/>
<comment type="caution">
    <text evidence="2">The sequence shown here is derived from an EMBL/GenBank/DDBJ whole genome shotgun (WGS) entry which is preliminary data.</text>
</comment>
<feature type="region of interest" description="Disordered" evidence="1">
    <location>
        <begin position="214"/>
        <end position="238"/>
    </location>
</feature>
<keyword evidence="3" id="KW-1185">Reference proteome</keyword>
<organism evidence="2 3">
    <name type="scientific">Colletotrichum nymphaeae SA-01</name>
    <dbReference type="NCBI Taxonomy" id="1460502"/>
    <lineage>
        <taxon>Eukaryota</taxon>
        <taxon>Fungi</taxon>
        <taxon>Dikarya</taxon>
        <taxon>Ascomycota</taxon>
        <taxon>Pezizomycotina</taxon>
        <taxon>Sordariomycetes</taxon>
        <taxon>Hypocreomycetidae</taxon>
        <taxon>Glomerellales</taxon>
        <taxon>Glomerellaceae</taxon>
        <taxon>Colletotrichum</taxon>
        <taxon>Colletotrichum acutatum species complex</taxon>
    </lineage>
</organism>
<accession>A0A135UFB0</accession>
<evidence type="ECO:0000313" key="3">
    <source>
        <dbReference type="Proteomes" id="UP000070054"/>
    </source>
</evidence>
<sequence>MSTHTCSPDQRLRQRLPQQRPRPRSRPQRSPVGDDAFHGVAPDFAFPALSLLWENPSNNPGDPTFRLADTGPWSADFSSTIGFQPSSSHIDDPLNGTLSSYETVQNAERHQGWDTPYSKGMMPQIALSEFMDSHPLFCEPGIQLETLPYFLNLETSTNQGDKLTTKRNDRALTRLGSLQSDQSMTPSSTILSGSGSEVNNIGFPIRMISSKNVGASSDHKQSLDKHMNEGTEDKGSSLTGESPCLALLEWYEFEMSNNISEDDTQSRHTIARHVTRSSKRRWISLVTFRISQLEDAFRRMEVSILYHCTPKDFSNPKRAEKLRHRNSGILFGTQSSSQSQDQIVLTWGHLQKKPSLYYGFSGGMKETKSFRDP</sequence>